<evidence type="ECO:0000256" key="1">
    <source>
        <dbReference type="SAM" id="Coils"/>
    </source>
</evidence>
<organism evidence="3">
    <name type="scientific">Pseudomonas fluorescens</name>
    <dbReference type="NCBI Taxonomy" id="294"/>
    <lineage>
        <taxon>Bacteria</taxon>
        <taxon>Pseudomonadati</taxon>
        <taxon>Pseudomonadota</taxon>
        <taxon>Gammaproteobacteria</taxon>
        <taxon>Pseudomonadales</taxon>
        <taxon>Pseudomonadaceae</taxon>
        <taxon>Pseudomonas</taxon>
    </lineage>
</organism>
<accession>A0A5E6MNQ4</accession>
<evidence type="ECO:0000313" key="3">
    <source>
        <dbReference type="EMBL" id="VVM14294.1"/>
    </source>
</evidence>
<feature type="signal peptide" evidence="2">
    <location>
        <begin position="1"/>
        <end position="24"/>
    </location>
</feature>
<feature type="coiled-coil region" evidence="1">
    <location>
        <begin position="32"/>
        <end position="63"/>
    </location>
</feature>
<name>A0A5E6MNQ4_PSEFL</name>
<sequence precursor="true">MRLFIRVLSATLLSTLLLSHPVMAQAIDQKEIVVADAENDALIERLKAEQAERERARKEYNDSFYTQPKVVEDTPCVKAWKESGAYHSCQVNPIDIKSAGDNLCTLSTVSCPEANPSQSTLWSTGKANNNLVSTHSKINEITTTLSNVQRLQNCDGVLKTSSC</sequence>
<protein>
    <submittedName>
        <fullName evidence="3">Uncharacterized protein</fullName>
    </submittedName>
</protein>
<dbReference type="EMBL" id="LR700643">
    <property type="protein sequence ID" value="VVM14294.1"/>
    <property type="molecule type" value="Genomic_DNA"/>
</dbReference>
<proteinExistence type="predicted"/>
<gene>
    <name evidence="3" type="ORF">PS683_02597</name>
</gene>
<dbReference type="AlphaFoldDB" id="A0A5E6MNQ4"/>
<keyword evidence="1" id="KW-0175">Coiled coil</keyword>
<reference evidence="3" key="1">
    <citation type="submission" date="2019-09" db="EMBL/GenBank/DDBJ databases">
        <authorList>
            <person name="Chandra G."/>
            <person name="Truman W A."/>
        </authorList>
    </citation>
    <scope>NUCLEOTIDE SEQUENCE</scope>
    <source>
        <strain evidence="3">PS683</strain>
    </source>
</reference>
<feature type="chain" id="PRO_5030117081" evidence="2">
    <location>
        <begin position="25"/>
        <end position="163"/>
    </location>
</feature>
<evidence type="ECO:0000256" key="2">
    <source>
        <dbReference type="SAM" id="SignalP"/>
    </source>
</evidence>
<keyword evidence="2" id="KW-0732">Signal</keyword>